<dbReference type="AlphaFoldDB" id="A0A8J7F9Z0"/>
<keyword evidence="5" id="KW-1185">Reference proteome</keyword>
<dbReference type="PANTHER" id="PTHR33495">
    <property type="entry name" value="ANTI-SIGMA FACTOR ANTAGONIST TM_1081-RELATED-RELATED"/>
    <property type="match status" value="1"/>
</dbReference>
<dbReference type="InterPro" id="IPR002645">
    <property type="entry name" value="STAS_dom"/>
</dbReference>
<dbReference type="Gene3D" id="3.30.750.24">
    <property type="entry name" value="STAS domain"/>
    <property type="match status" value="1"/>
</dbReference>
<evidence type="ECO:0000256" key="1">
    <source>
        <dbReference type="ARBA" id="ARBA00009013"/>
    </source>
</evidence>
<accession>A0A8J7F9Z0</accession>
<dbReference type="SUPFAM" id="SSF52091">
    <property type="entry name" value="SpoIIaa-like"/>
    <property type="match status" value="1"/>
</dbReference>
<dbReference type="GO" id="GO:0043856">
    <property type="term" value="F:anti-sigma factor antagonist activity"/>
    <property type="evidence" value="ECO:0007669"/>
    <property type="project" value="InterPro"/>
</dbReference>
<organism evidence="4 5">
    <name type="scientific">Plectonema cf. radiosum LEGE 06105</name>
    <dbReference type="NCBI Taxonomy" id="945769"/>
    <lineage>
        <taxon>Bacteria</taxon>
        <taxon>Bacillati</taxon>
        <taxon>Cyanobacteriota</taxon>
        <taxon>Cyanophyceae</taxon>
        <taxon>Oscillatoriophycideae</taxon>
        <taxon>Oscillatoriales</taxon>
        <taxon>Microcoleaceae</taxon>
        <taxon>Plectonema</taxon>
    </lineage>
</organism>
<dbReference type="CDD" id="cd07043">
    <property type="entry name" value="STAS_anti-anti-sigma_factors"/>
    <property type="match status" value="1"/>
</dbReference>
<dbReference type="Pfam" id="PF01740">
    <property type="entry name" value="STAS"/>
    <property type="match status" value="1"/>
</dbReference>
<sequence length="110" mass="12566">MQSILEKPRFTVVKPHNSITAADAYVFERQLTLLLKQNPQFALLVDLEQVEFVDSAGLMALISTCKLAQKLEVRFSLCSISPSLRIIIELTQLDNIFEIFESQTQYTEML</sequence>
<dbReference type="InterPro" id="IPR036513">
    <property type="entry name" value="STAS_dom_sf"/>
</dbReference>
<dbReference type="PROSITE" id="PS50801">
    <property type="entry name" value="STAS"/>
    <property type="match status" value="1"/>
</dbReference>
<protein>
    <recommendedName>
        <fullName evidence="2">Anti-sigma factor antagonist</fullName>
    </recommendedName>
</protein>
<evidence type="ECO:0000259" key="3">
    <source>
        <dbReference type="PROSITE" id="PS50801"/>
    </source>
</evidence>
<dbReference type="PANTHER" id="PTHR33495:SF2">
    <property type="entry name" value="ANTI-SIGMA FACTOR ANTAGONIST TM_1081-RELATED"/>
    <property type="match status" value="1"/>
</dbReference>
<evidence type="ECO:0000313" key="5">
    <source>
        <dbReference type="Proteomes" id="UP000620559"/>
    </source>
</evidence>
<dbReference type="InterPro" id="IPR003658">
    <property type="entry name" value="Anti-sigma_ant"/>
</dbReference>
<evidence type="ECO:0000313" key="4">
    <source>
        <dbReference type="EMBL" id="MBE9212348.1"/>
    </source>
</evidence>
<comment type="caution">
    <text evidence="4">The sequence shown here is derived from an EMBL/GenBank/DDBJ whole genome shotgun (WGS) entry which is preliminary data.</text>
</comment>
<dbReference type="Proteomes" id="UP000620559">
    <property type="component" value="Unassembled WGS sequence"/>
</dbReference>
<comment type="similarity">
    <text evidence="1 2">Belongs to the anti-sigma-factor antagonist family.</text>
</comment>
<proteinExistence type="inferred from homology"/>
<evidence type="ECO:0000256" key="2">
    <source>
        <dbReference type="RuleBase" id="RU003749"/>
    </source>
</evidence>
<name>A0A8J7F9Z0_9CYAN</name>
<dbReference type="NCBIfam" id="TIGR00377">
    <property type="entry name" value="ant_ant_sig"/>
    <property type="match status" value="1"/>
</dbReference>
<dbReference type="EMBL" id="JADEWL010000013">
    <property type="protein sequence ID" value="MBE9212348.1"/>
    <property type="molecule type" value="Genomic_DNA"/>
</dbReference>
<feature type="domain" description="STAS" evidence="3">
    <location>
        <begin position="1"/>
        <end position="110"/>
    </location>
</feature>
<gene>
    <name evidence="4" type="ORF">IQ247_06435</name>
</gene>
<reference evidence="4" key="1">
    <citation type="submission" date="2020-10" db="EMBL/GenBank/DDBJ databases">
        <authorList>
            <person name="Castelo-Branco R."/>
            <person name="Eusebio N."/>
            <person name="Adriana R."/>
            <person name="Vieira A."/>
            <person name="Brugerolle De Fraissinette N."/>
            <person name="Rezende De Castro R."/>
            <person name="Schneider M.P."/>
            <person name="Vasconcelos V."/>
            <person name="Leao P.N."/>
        </authorList>
    </citation>
    <scope>NUCLEOTIDE SEQUENCE</scope>
    <source>
        <strain evidence="4">LEGE 06105</strain>
    </source>
</reference>
<dbReference type="RefSeq" id="WP_193918192.1">
    <property type="nucleotide sequence ID" value="NZ_JADEWL010000013.1"/>
</dbReference>